<organism evidence="4 5">
    <name type="scientific">Flexivirga endophytica</name>
    <dbReference type="NCBI Taxonomy" id="1849103"/>
    <lineage>
        <taxon>Bacteria</taxon>
        <taxon>Bacillati</taxon>
        <taxon>Actinomycetota</taxon>
        <taxon>Actinomycetes</taxon>
        <taxon>Micrococcales</taxon>
        <taxon>Dermacoccaceae</taxon>
        <taxon>Flexivirga</taxon>
    </lineage>
</organism>
<comment type="caution">
    <text evidence="4">The sequence shown here is derived from an EMBL/GenBank/DDBJ whole genome shotgun (WGS) entry which is preliminary data.</text>
</comment>
<sequence>MPPMGAKTTIRRPTAAEIGELPALEVESYLSYADIGMSEVAVGNEPDVGFLSDAFYADNIRIALCDTDIAGFIEYRTLDETLYIAGVNVRPRFLGHRIGALLLEAAAELATARGLHRLSLTTFQDVPWNAPYYERLGWRTLAEEETSAGLLAIRARQRDAGYERWPRTTMVKDLSS</sequence>
<protein>
    <submittedName>
        <fullName evidence="4">GCN5 family N-acetyltransferase</fullName>
    </submittedName>
</protein>
<dbReference type="PROSITE" id="PS51186">
    <property type="entry name" value="GNAT"/>
    <property type="match status" value="1"/>
</dbReference>
<dbReference type="InterPro" id="IPR016181">
    <property type="entry name" value="Acyl_CoA_acyltransferase"/>
</dbReference>
<dbReference type="Proteomes" id="UP000636793">
    <property type="component" value="Unassembled WGS sequence"/>
</dbReference>
<evidence type="ECO:0000313" key="4">
    <source>
        <dbReference type="EMBL" id="GGB25715.1"/>
    </source>
</evidence>
<dbReference type="AlphaFoldDB" id="A0A916WS91"/>
<dbReference type="PANTHER" id="PTHR43877">
    <property type="entry name" value="AMINOALKYLPHOSPHONATE N-ACETYLTRANSFERASE-RELATED-RELATED"/>
    <property type="match status" value="1"/>
</dbReference>
<reference evidence="4" key="1">
    <citation type="journal article" date="2014" name="Int. J. Syst. Evol. Microbiol.">
        <title>Complete genome sequence of Corynebacterium casei LMG S-19264T (=DSM 44701T), isolated from a smear-ripened cheese.</title>
        <authorList>
            <consortium name="US DOE Joint Genome Institute (JGI-PGF)"/>
            <person name="Walter F."/>
            <person name="Albersmeier A."/>
            <person name="Kalinowski J."/>
            <person name="Ruckert C."/>
        </authorList>
    </citation>
    <scope>NUCLEOTIDE SEQUENCE</scope>
    <source>
        <strain evidence="4">CGMCC 1.15085</strain>
    </source>
</reference>
<keyword evidence="2" id="KW-0012">Acyltransferase</keyword>
<dbReference type="EMBL" id="BMHI01000002">
    <property type="protein sequence ID" value="GGB25715.1"/>
    <property type="molecule type" value="Genomic_DNA"/>
</dbReference>
<dbReference type="Pfam" id="PF00583">
    <property type="entry name" value="Acetyltransf_1"/>
    <property type="match status" value="1"/>
</dbReference>
<dbReference type="GO" id="GO:0016747">
    <property type="term" value="F:acyltransferase activity, transferring groups other than amino-acyl groups"/>
    <property type="evidence" value="ECO:0007669"/>
    <property type="project" value="InterPro"/>
</dbReference>
<evidence type="ECO:0000256" key="2">
    <source>
        <dbReference type="ARBA" id="ARBA00023315"/>
    </source>
</evidence>
<proteinExistence type="predicted"/>
<dbReference type="InterPro" id="IPR000182">
    <property type="entry name" value="GNAT_dom"/>
</dbReference>
<evidence type="ECO:0000259" key="3">
    <source>
        <dbReference type="PROSITE" id="PS51186"/>
    </source>
</evidence>
<keyword evidence="5" id="KW-1185">Reference proteome</keyword>
<evidence type="ECO:0000313" key="5">
    <source>
        <dbReference type="Proteomes" id="UP000636793"/>
    </source>
</evidence>
<keyword evidence="1" id="KW-0808">Transferase</keyword>
<dbReference type="PANTHER" id="PTHR43877:SF2">
    <property type="entry name" value="AMINOALKYLPHOSPHONATE N-ACETYLTRANSFERASE-RELATED"/>
    <property type="match status" value="1"/>
</dbReference>
<accession>A0A916WS91</accession>
<feature type="domain" description="N-acetyltransferase" evidence="3">
    <location>
        <begin position="8"/>
        <end position="175"/>
    </location>
</feature>
<gene>
    <name evidence="4" type="ORF">GCM10011492_14820</name>
</gene>
<dbReference type="SUPFAM" id="SSF55729">
    <property type="entry name" value="Acyl-CoA N-acyltransferases (Nat)"/>
    <property type="match status" value="1"/>
</dbReference>
<dbReference type="Gene3D" id="3.40.630.30">
    <property type="match status" value="1"/>
</dbReference>
<dbReference type="InterPro" id="IPR050832">
    <property type="entry name" value="Bact_Acetyltransf"/>
</dbReference>
<evidence type="ECO:0000256" key="1">
    <source>
        <dbReference type="ARBA" id="ARBA00022679"/>
    </source>
</evidence>
<reference evidence="4" key="2">
    <citation type="submission" date="2020-09" db="EMBL/GenBank/DDBJ databases">
        <authorList>
            <person name="Sun Q."/>
            <person name="Zhou Y."/>
        </authorList>
    </citation>
    <scope>NUCLEOTIDE SEQUENCE</scope>
    <source>
        <strain evidence="4">CGMCC 1.15085</strain>
    </source>
</reference>
<name>A0A916WS91_9MICO</name>